<evidence type="ECO:0000256" key="1">
    <source>
        <dbReference type="SAM" id="MobiDB-lite"/>
    </source>
</evidence>
<dbReference type="AlphaFoldDB" id="A0A8H7XWI2"/>
<name>A0A8H7XWI2_PSICU</name>
<feature type="compositionally biased region" description="Polar residues" evidence="1">
    <location>
        <begin position="195"/>
        <end position="213"/>
    </location>
</feature>
<comment type="caution">
    <text evidence="2">The sequence shown here is derived from an EMBL/GenBank/DDBJ whole genome shotgun (WGS) entry which is preliminary data.</text>
</comment>
<proteinExistence type="predicted"/>
<sequence length="318" mass="35353">MSSHSSQQQHLIPSSHKATDHVSYLNKLNEVLLAINELEGHLIDERNDEIKARYKSRIENLKKGVLLEKRGLENRVLPTDAAMKSLEQGIELIFREYENDSGYYRELMRTKAQQKRLKQEAMEAKRLNRRSNSSIGAMFASTSSESLYLPPGRKMSPEEFRYPQNYFHAQTGTSGSSATQPSHPRNKTFLEVQEYPSNSDPARSVSHQGTQKSGAGKAFEEQSTSAPHVSVGKAAHAGPILRTKCSLKNLANLFKKCSDNAELANNYPGPYVRPGDDGTSYTASSLVDAHVQAHQQQVNGFNLARNIDASRGHRGGEV</sequence>
<protein>
    <submittedName>
        <fullName evidence="2">Uncharacterized protein</fullName>
    </submittedName>
</protein>
<reference evidence="2" key="1">
    <citation type="submission" date="2021-02" db="EMBL/GenBank/DDBJ databases">
        <title>Psilocybe cubensis genome.</title>
        <authorList>
            <person name="Mckernan K.J."/>
            <person name="Crawford S."/>
            <person name="Trippe A."/>
            <person name="Kane L.T."/>
            <person name="Mclaughlin S."/>
        </authorList>
    </citation>
    <scope>NUCLEOTIDE SEQUENCE [LARGE SCALE GENOMIC DNA]</scope>
    <source>
        <strain evidence="2">MGC-MH-2018</strain>
    </source>
</reference>
<dbReference type="EMBL" id="JAFIQS010000006">
    <property type="protein sequence ID" value="KAG5168128.1"/>
    <property type="molecule type" value="Genomic_DNA"/>
</dbReference>
<accession>A0A8H7XWI2</accession>
<feature type="region of interest" description="Disordered" evidence="1">
    <location>
        <begin position="195"/>
        <end position="231"/>
    </location>
</feature>
<organism evidence="2">
    <name type="scientific">Psilocybe cubensis</name>
    <name type="common">Psychedelic mushroom</name>
    <name type="synonym">Stropharia cubensis</name>
    <dbReference type="NCBI Taxonomy" id="181762"/>
    <lineage>
        <taxon>Eukaryota</taxon>
        <taxon>Fungi</taxon>
        <taxon>Dikarya</taxon>
        <taxon>Basidiomycota</taxon>
        <taxon>Agaricomycotina</taxon>
        <taxon>Agaricomycetes</taxon>
        <taxon>Agaricomycetidae</taxon>
        <taxon>Agaricales</taxon>
        <taxon>Agaricineae</taxon>
        <taxon>Strophariaceae</taxon>
        <taxon>Psilocybe</taxon>
    </lineage>
</organism>
<gene>
    <name evidence="2" type="ORF">JR316_006721</name>
</gene>
<evidence type="ECO:0000313" key="2">
    <source>
        <dbReference type="EMBL" id="KAG5168128.1"/>
    </source>
</evidence>